<dbReference type="Proteomes" id="UP000002774">
    <property type="component" value="Chromosome"/>
</dbReference>
<evidence type="ECO:0000259" key="1">
    <source>
        <dbReference type="Pfam" id="PF17648"/>
    </source>
</evidence>
<dbReference type="AlphaFoldDB" id="H1Y0D3"/>
<dbReference type="STRING" id="714943.Mucpa_4091"/>
<organism evidence="2 3">
    <name type="scientific">Mucilaginibacter paludis DSM 18603</name>
    <dbReference type="NCBI Taxonomy" id="714943"/>
    <lineage>
        <taxon>Bacteria</taxon>
        <taxon>Pseudomonadati</taxon>
        <taxon>Bacteroidota</taxon>
        <taxon>Sphingobacteriia</taxon>
        <taxon>Sphingobacteriales</taxon>
        <taxon>Sphingobacteriaceae</taxon>
        <taxon>Mucilaginibacter</taxon>
    </lineage>
</organism>
<dbReference type="InterPro" id="IPR040841">
    <property type="entry name" value="Luciferase_dom"/>
</dbReference>
<dbReference type="HOGENOM" id="CLU_1957101_0_0_10"/>
<dbReference type="Pfam" id="PF17648">
    <property type="entry name" value="Luciferase"/>
    <property type="match status" value="1"/>
</dbReference>
<evidence type="ECO:0000313" key="3">
    <source>
        <dbReference type="Proteomes" id="UP000002774"/>
    </source>
</evidence>
<proteinExistence type="predicted"/>
<dbReference type="RefSeq" id="WP_008508931.1">
    <property type="nucleotide sequence ID" value="NZ_CM001403.1"/>
</dbReference>
<keyword evidence="3" id="KW-1185">Reference proteome</keyword>
<reference evidence="2" key="1">
    <citation type="submission" date="2011-09" db="EMBL/GenBank/DDBJ databases">
        <title>The permanent draft genome of Mucilaginibacter paludis DSM 18603.</title>
        <authorList>
            <consortium name="US DOE Joint Genome Institute (JGI-PGF)"/>
            <person name="Lucas S."/>
            <person name="Han J."/>
            <person name="Lapidus A."/>
            <person name="Bruce D."/>
            <person name="Goodwin L."/>
            <person name="Pitluck S."/>
            <person name="Peters L."/>
            <person name="Kyrpides N."/>
            <person name="Mavromatis K."/>
            <person name="Ivanova N."/>
            <person name="Mikhailova N."/>
            <person name="Held B."/>
            <person name="Detter J.C."/>
            <person name="Tapia R."/>
            <person name="Han C."/>
            <person name="Land M."/>
            <person name="Hauser L."/>
            <person name="Markowitz V."/>
            <person name="Cheng J.-F."/>
            <person name="Hugenholtz P."/>
            <person name="Woyke T."/>
            <person name="Wu D."/>
            <person name="Tindall B."/>
            <person name="Brambilla E."/>
            <person name="Klenk H.-P."/>
            <person name="Eisen J.A."/>
        </authorList>
    </citation>
    <scope>NUCLEOTIDE SEQUENCE [LARGE SCALE GENOMIC DNA]</scope>
    <source>
        <strain evidence="2">DSM 18603</strain>
    </source>
</reference>
<gene>
    <name evidence="2" type="ORF">Mucpa_4091</name>
</gene>
<evidence type="ECO:0000313" key="2">
    <source>
        <dbReference type="EMBL" id="EHQ28182.1"/>
    </source>
</evidence>
<dbReference type="EMBL" id="CM001403">
    <property type="protein sequence ID" value="EHQ28182.1"/>
    <property type="molecule type" value="Genomic_DNA"/>
</dbReference>
<feature type="domain" description="Luciferase" evidence="1">
    <location>
        <begin position="59"/>
        <end position="121"/>
    </location>
</feature>
<name>H1Y0D3_9SPHI</name>
<accession>H1Y0D3</accession>
<sequence length="128" mass="14756">MKKVPLLPHVFDSLLKLWTMVTNPNLADQLDDIEAEVLSWHGTSSCMHRYGGIQFNYNGKEIGHIHSNGLLDILFTREIKCQLMNEGMVNQHHVFTRSGWISFYIKKNEDVAYAIELLRRSGRIEARG</sequence>
<dbReference type="eggNOG" id="ENOG5032Y46">
    <property type="taxonomic scope" value="Bacteria"/>
</dbReference>
<protein>
    <recommendedName>
        <fullName evidence="1">Luciferase domain-containing protein</fullName>
    </recommendedName>
</protein>